<feature type="binding site" evidence="9">
    <location>
        <position position="116"/>
    </location>
    <ligand>
        <name>L-aspartate</name>
        <dbReference type="ChEBI" id="CHEBI:29991"/>
    </ligand>
</feature>
<dbReference type="FunFam" id="3.40.50.620:FF:000019">
    <property type="entry name" value="Argininosuccinate synthase"/>
    <property type="match status" value="1"/>
</dbReference>
<dbReference type="CDD" id="cd01999">
    <property type="entry name" value="ASS"/>
    <property type="match status" value="1"/>
</dbReference>
<dbReference type="Pfam" id="PF00764">
    <property type="entry name" value="Arginosuc_synth"/>
    <property type="match status" value="1"/>
</dbReference>
<evidence type="ECO:0000256" key="5">
    <source>
        <dbReference type="ARBA" id="ARBA00022598"/>
    </source>
</evidence>
<dbReference type="HAMAP" id="MF_00005">
    <property type="entry name" value="Arg_succ_synth_type1"/>
    <property type="match status" value="1"/>
</dbReference>
<dbReference type="RefSeq" id="WP_307264603.1">
    <property type="nucleotide sequence ID" value="NZ_JAUSVL010000001.1"/>
</dbReference>
<evidence type="ECO:0000256" key="4">
    <source>
        <dbReference type="ARBA" id="ARBA00022571"/>
    </source>
</evidence>
<evidence type="ECO:0000256" key="8">
    <source>
        <dbReference type="ARBA" id="ARBA00022840"/>
    </source>
</evidence>
<dbReference type="InterPro" id="IPR014729">
    <property type="entry name" value="Rossmann-like_a/b/a_fold"/>
</dbReference>
<feature type="binding site" evidence="9">
    <location>
        <position position="121"/>
    </location>
    <ligand>
        <name>L-aspartate</name>
        <dbReference type="ChEBI" id="CHEBI:29991"/>
    </ligand>
</feature>
<organism evidence="12 13">
    <name type="scientific">Oligosphaera ethanolica</name>
    <dbReference type="NCBI Taxonomy" id="760260"/>
    <lineage>
        <taxon>Bacteria</taxon>
        <taxon>Pseudomonadati</taxon>
        <taxon>Lentisphaerota</taxon>
        <taxon>Oligosphaeria</taxon>
        <taxon>Oligosphaerales</taxon>
        <taxon>Oligosphaeraceae</taxon>
        <taxon>Oligosphaera</taxon>
    </lineage>
</organism>
<keyword evidence="8 9" id="KW-0067">ATP-binding</keyword>
<dbReference type="PANTHER" id="PTHR11587">
    <property type="entry name" value="ARGININOSUCCINATE SYNTHASE"/>
    <property type="match status" value="1"/>
</dbReference>
<keyword evidence="7 9" id="KW-0547">Nucleotide-binding</keyword>
<dbReference type="Gene3D" id="1.20.5.470">
    <property type="entry name" value="Single helix bin"/>
    <property type="match status" value="1"/>
</dbReference>
<comment type="subunit">
    <text evidence="2 9">Homotetramer.</text>
</comment>
<keyword evidence="13" id="KW-1185">Reference proteome</keyword>
<evidence type="ECO:0000313" key="13">
    <source>
        <dbReference type="Proteomes" id="UP001238163"/>
    </source>
</evidence>
<comment type="pathway">
    <text evidence="1 9">Amino-acid biosynthesis; L-arginine biosynthesis; L-arginine from L-ornithine and carbamoyl phosphate: step 2/3.</text>
</comment>
<feature type="binding site" evidence="9">
    <location>
        <position position="120"/>
    </location>
    <ligand>
        <name>L-aspartate</name>
        <dbReference type="ChEBI" id="CHEBI:29991"/>
    </ligand>
</feature>
<dbReference type="InterPro" id="IPR048267">
    <property type="entry name" value="Arginosuc_syn_N"/>
</dbReference>
<dbReference type="NCBIfam" id="TIGR00032">
    <property type="entry name" value="argG"/>
    <property type="match status" value="1"/>
</dbReference>
<dbReference type="PANTHER" id="PTHR11587:SF2">
    <property type="entry name" value="ARGININOSUCCINATE SYNTHASE"/>
    <property type="match status" value="1"/>
</dbReference>
<comment type="catalytic activity">
    <reaction evidence="9">
        <text>L-citrulline + L-aspartate + ATP = 2-(N(omega)-L-arginino)succinate + AMP + diphosphate + H(+)</text>
        <dbReference type="Rhea" id="RHEA:10932"/>
        <dbReference type="ChEBI" id="CHEBI:15378"/>
        <dbReference type="ChEBI" id="CHEBI:29991"/>
        <dbReference type="ChEBI" id="CHEBI:30616"/>
        <dbReference type="ChEBI" id="CHEBI:33019"/>
        <dbReference type="ChEBI" id="CHEBI:57472"/>
        <dbReference type="ChEBI" id="CHEBI:57743"/>
        <dbReference type="ChEBI" id="CHEBI:456215"/>
        <dbReference type="EC" id="6.3.4.5"/>
    </reaction>
</comment>
<proteinExistence type="inferred from homology"/>
<keyword evidence="4 9" id="KW-0055">Arginine biosynthesis</keyword>
<keyword evidence="9" id="KW-0963">Cytoplasm</keyword>
<feature type="binding site" evidence="9">
    <location>
        <position position="89"/>
    </location>
    <ligand>
        <name>L-citrulline</name>
        <dbReference type="ChEBI" id="CHEBI:57743"/>
    </ligand>
</feature>
<evidence type="ECO:0000259" key="11">
    <source>
        <dbReference type="Pfam" id="PF20979"/>
    </source>
</evidence>
<evidence type="ECO:0000313" key="12">
    <source>
        <dbReference type="EMBL" id="MDQ0291590.1"/>
    </source>
</evidence>
<feature type="binding site" evidence="9">
    <location>
        <position position="124"/>
    </location>
    <ligand>
        <name>L-citrulline</name>
        <dbReference type="ChEBI" id="CHEBI:57743"/>
    </ligand>
</feature>
<dbReference type="InterPro" id="IPR018223">
    <property type="entry name" value="Arginosuc_synth_CS"/>
</dbReference>
<keyword evidence="5 9" id="KW-0436">Ligase</keyword>
<dbReference type="Proteomes" id="UP001238163">
    <property type="component" value="Unassembled WGS sequence"/>
</dbReference>
<dbReference type="GO" id="GO:0006526">
    <property type="term" value="P:L-arginine biosynthetic process"/>
    <property type="evidence" value="ECO:0007669"/>
    <property type="project" value="UniProtKB-UniRule"/>
</dbReference>
<protein>
    <recommendedName>
        <fullName evidence="3 9">Argininosuccinate synthase</fullName>
        <ecNumber evidence="3 9">6.3.4.5</ecNumber>
    </recommendedName>
    <alternativeName>
        <fullName evidence="9">Citrulline--aspartate ligase</fullName>
    </alternativeName>
</protein>
<keyword evidence="6 9" id="KW-0028">Amino-acid biosynthesis</keyword>
<comment type="caution">
    <text evidence="12">The sequence shown here is derived from an EMBL/GenBank/DDBJ whole genome shotgun (WGS) entry which is preliminary data.</text>
</comment>
<reference evidence="12" key="1">
    <citation type="submission" date="2023-07" db="EMBL/GenBank/DDBJ databases">
        <title>Genomic Encyclopedia of Type Strains, Phase IV (KMG-IV): sequencing the most valuable type-strain genomes for metagenomic binning, comparative biology and taxonomic classification.</title>
        <authorList>
            <person name="Goeker M."/>
        </authorList>
    </citation>
    <scope>NUCLEOTIDE SEQUENCE</scope>
    <source>
        <strain evidence="12">DSM 24202</strain>
    </source>
</reference>
<dbReference type="NCBIfam" id="NF001770">
    <property type="entry name" value="PRK00509.1"/>
    <property type="match status" value="1"/>
</dbReference>
<feature type="binding site" evidence="9">
    <location>
        <position position="272"/>
    </location>
    <ligand>
        <name>L-citrulline</name>
        <dbReference type="ChEBI" id="CHEBI:57743"/>
    </ligand>
</feature>
<dbReference type="InterPro" id="IPR001518">
    <property type="entry name" value="Arginosuc_synth"/>
</dbReference>
<evidence type="ECO:0000256" key="9">
    <source>
        <dbReference type="HAMAP-Rule" id="MF_00005"/>
    </source>
</evidence>
<dbReference type="GO" id="GO:0005524">
    <property type="term" value="F:ATP binding"/>
    <property type="evidence" value="ECO:0007669"/>
    <property type="project" value="UniProtKB-UniRule"/>
</dbReference>
<dbReference type="Gene3D" id="3.90.1260.10">
    <property type="entry name" value="Argininosuccinate synthetase, chain A, domain 2"/>
    <property type="match status" value="1"/>
</dbReference>
<dbReference type="GO" id="GO:0000053">
    <property type="term" value="P:argininosuccinate metabolic process"/>
    <property type="evidence" value="ECO:0007669"/>
    <property type="project" value="TreeGrafter"/>
</dbReference>
<dbReference type="GO" id="GO:0004055">
    <property type="term" value="F:argininosuccinate synthase activity"/>
    <property type="evidence" value="ECO:0007669"/>
    <property type="project" value="UniProtKB-UniRule"/>
</dbReference>
<dbReference type="FunFam" id="3.90.1260.10:FF:000007">
    <property type="entry name" value="Argininosuccinate synthase"/>
    <property type="match status" value="1"/>
</dbReference>
<dbReference type="InterPro" id="IPR048268">
    <property type="entry name" value="Arginosuc_syn_C"/>
</dbReference>
<comment type="subcellular location">
    <subcellularLocation>
        <location evidence="9">Cytoplasm</location>
    </subcellularLocation>
</comment>
<dbReference type="AlphaFoldDB" id="A0AAE3VJJ3"/>
<dbReference type="InterPro" id="IPR024074">
    <property type="entry name" value="AS_cat/multimer_dom_body"/>
</dbReference>
<feature type="domain" description="Arginosuccinate synthase C-terminal" evidence="11">
    <location>
        <begin position="174"/>
        <end position="391"/>
    </location>
</feature>
<dbReference type="PROSITE" id="PS00565">
    <property type="entry name" value="ARGININOSUCCIN_SYN_2"/>
    <property type="match status" value="1"/>
</dbReference>
<dbReference type="SUPFAM" id="SSF69864">
    <property type="entry name" value="Argininosuccinate synthetase, C-terminal domain"/>
    <property type="match status" value="1"/>
</dbReference>
<dbReference type="EMBL" id="JAUSVL010000001">
    <property type="protein sequence ID" value="MDQ0291590.1"/>
    <property type="molecule type" value="Genomic_DNA"/>
</dbReference>
<dbReference type="Gene3D" id="3.40.50.620">
    <property type="entry name" value="HUPs"/>
    <property type="match status" value="1"/>
</dbReference>
<sequence length="399" mass="44882">MKVVLAYSGGLDTSCILTWLREKYDAEVVTFCADLGQEDELTGLHEKAYATGAVKSYIEDLTEPFARDFIFPMFQANAIYENMYLLGTSIARPLIAKRLVEIAAAENAEFICHGATGKGNDQVRFELTAYALNPSIKIIAPWRSPDWTFKSRTDLINYAKDRKIPITVSAAKPYSMDRNLLHISFEGGVLEDPWVESPVETHVLTTPVEQAPDEAEYVVVEFEKGIPVAVNGKRLSPANLMRELNRLGGKHGVGRIDIVETRFTGMKDRGIYETPGGTILFHAHRALESICMDREVMHLRDQLIPQYSTMVYNGFWFAPEREFLQAAITESQKRVTGEVRCKLYKGNCFVVGRRSPYTLYDPEIVTFEADSVYNQSDATGFIKLNALRLRVAASARQPE</sequence>
<name>A0AAE3VJJ3_9BACT</name>
<dbReference type="Pfam" id="PF20979">
    <property type="entry name" value="Arginosuc_syn_C"/>
    <property type="match status" value="1"/>
</dbReference>
<dbReference type="PROSITE" id="PS00564">
    <property type="entry name" value="ARGININOSUCCIN_SYN_1"/>
    <property type="match status" value="1"/>
</dbReference>
<evidence type="ECO:0000256" key="3">
    <source>
        <dbReference type="ARBA" id="ARBA00012286"/>
    </source>
</evidence>
<feature type="binding site" evidence="9">
    <location>
        <begin position="6"/>
        <end position="14"/>
    </location>
    <ligand>
        <name>ATP</name>
        <dbReference type="ChEBI" id="CHEBI:30616"/>
    </ligand>
</feature>
<evidence type="ECO:0000259" key="10">
    <source>
        <dbReference type="Pfam" id="PF00764"/>
    </source>
</evidence>
<feature type="domain" description="Arginosuccinate synthase-like N-terminal" evidence="10">
    <location>
        <begin position="2"/>
        <end position="165"/>
    </location>
</feature>
<feature type="binding site" evidence="9">
    <location>
        <position position="175"/>
    </location>
    <ligand>
        <name>L-citrulline</name>
        <dbReference type="ChEBI" id="CHEBI:57743"/>
    </ligand>
</feature>
<dbReference type="GO" id="GO:0000050">
    <property type="term" value="P:urea cycle"/>
    <property type="evidence" value="ECO:0007669"/>
    <property type="project" value="TreeGrafter"/>
</dbReference>
<feature type="binding site" evidence="9">
    <location>
        <position position="260"/>
    </location>
    <ligand>
        <name>L-citrulline</name>
        <dbReference type="ChEBI" id="CHEBI:57743"/>
    </ligand>
</feature>
<feature type="binding site" evidence="9">
    <location>
        <position position="84"/>
    </location>
    <ligand>
        <name>L-citrulline</name>
        <dbReference type="ChEBI" id="CHEBI:57743"/>
    </ligand>
</feature>
<comment type="similarity">
    <text evidence="9">Belongs to the argininosuccinate synthase family. Type 1 subfamily.</text>
</comment>
<feature type="binding site" evidence="9">
    <location>
        <position position="33"/>
    </location>
    <ligand>
        <name>ATP</name>
        <dbReference type="ChEBI" id="CHEBI:30616"/>
    </ligand>
</feature>
<evidence type="ECO:0000256" key="6">
    <source>
        <dbReference type="ARBA" id="ARBA00022605"/>
    </source>
</evidence>
<feature type="binding site" evidence="9">
    <location>
        <position position="184"/>
    </location>
    <ligand>
        <name>L-citrulline</name>
        <dbReference type="ChEBI" id="CHEBI:57743"/>
    </ligand>
</feature>
<feature type="binding site" evidence="9">
    <location>
        <position position="120"/>
    </location>
    <ligand>
        <name>L-citrulline</name>
        <dbReference type="ChEBI" id="CHEBI:57743"/>
    </ligand>
</feature>
<feature type="binding site" evidence="9">
    <location>
        <position position="114"/>
    </location>
    <ligand>
        <name>ATP</name>
        <dbReference type="ChEBI" id="CHEBI:30616"/>
    </ligand>
</feature>
<accession>A0AAE3VJJ3</accession>
<evidence type="ECO:0000256" key="1">
    <source>
        <dbReference type="ARBA" id="ARBA00004967"/>
    </source>
</evidence>
<dbReference type="GO" id="GO:0005737">
    <property type="term" value="C:cytoplasm"/>
    <property type="evidence" value="ECO:0007669"/>
    <property type="project" value="UniProtKB-SubCell"/>
</dbReference>
<gene>
    <name evidence="9" type="primary">argG</name>
    <name evidence="12" type="ORF">J3R75_003697</name>
</gene>
<dbReference type="InterPro" id="IPR023434">
    <property type="entry name" value="Arginosuc_synth_type_1_subfam"/>
</dbReference>
<dbReference type="EC" id="6.3.4.5" evidence="3 9"/>
<dbReference type="SUPFAM" id="SSF52402">
    <property type="entry name" value="Adenine nucleotide alpha hydrolases-like"/>
    <property type="match status" value="1"/>
</dbReference>
<evidence type="ECO:0000256" key="7">
    <source>
        <dbReference type="ARBA" id="ARBA00022741"/>
    </source>
</evidence>
<evidence type="ECO:0000256" key="2">
    <source>
        <dbReference type="ARBA" id="ARBA00011881"/>
    </source>
</evidence>